<evidence type="ECO:0000313" key="2">
    <source>
        <dbReference type="Proteomes" id="UP000036951"/>
    </source>
</evidence>
<dbReference type="EMBL" id="LFQU01000017">
    <property type="protein sequence ID" value="KOO68197.1"/>
    <property type="molecule type" value="Genomic_DNA"/>
</dbReference>
<proteinExistence type="predicted"/>
<keyword evidence="2" id="KW-1185">Reference proteome</keyword>
<organism evidence="1 2">
    <name type="scientific">Xylanibacter rarus</name>
    <dbReference type="NCBI Taxonomy" id="1676614"/>
    <lineage>
        <taxon>Bacteria</taxon>
        <taxon>Pseudomonadati</taxon>
        <taxon>Bacteroidota</taxon>
        <taxon>Bacteroidia</taxon>
        <taxon>Bacteroidales</taxon>
        <taxon>Prevotellaceae</taxon>
        <taxon>Xylanibacter</taxon>
    </lineage>
</organism>
<sequence length="60" mass="6736">MTQGITHGKRWLFRMQKATNGNTKGGILQTGMQPDAQKRHIIGHIFSILSENPYKGKISL</sequence>
<evidence type="ECO:0000313" key="1">
    <source>
        <dbReference type="EMBL" id="KOO68197.1"/>
    </source>
</evidence>
<name>A0A8E1URG1_9BACT</name>
<gene>
    <name evidence="1" type="ORF">ACU52_09460</name>
</gene>
<dbReference type="Proteomes" id="UP000036951">
    <property type="component" value="Unassembled WGS sequence"/>
</dbReference>
<reference evidence="1 2" key="1">
    <citation type="submission" date="2015-06" db="EMBL/GenBank/DDBJ databases">
        <title>Prevotella sp. 109, sp. nov., a novel member of the family Prevotellaceae isolated from human faeces.</title>
        <authorList>
            <person name="Shkoporov A.N."/>
            <person name="Chaplin A.V."/>
            <person name="Kafarskaia L.I."/>
            <person name="Efimov B.A."/>
        </authorList>
    </citation>
    <scope>NUCLEOTIDE SEQUENCE [LARGE SCALE GENOMIC DNA]</scope>
    <source>
        <strain evidence="1 2">109</strain>
    </source>
</reference>
<dbReference type="AlphaFoldDB" id="A0A8E1URG1"/>
<comment type="caution">
    <text evidence="1">The sequence shown here is derived from an EMBL/GenBank/DDBJ whole genome shotgun (WGS) entry which is preliminary data.</text>
</comment>
<protein>
    <submittedName>
        <fullName evidence="1">Uncharacterized protein</fullName>
    </submittedName>
</protein>
<accession>A0A8E1URG1</accession>